<dbReference type="Proteomes" id="UP000050346">
    <property type="component" value="Unassembled WGS sequence"/>
</dbReference>
<evidence type="ECO:0000313" key="1">
    <source>
        <dbReference type="EMBL" id="KPX23234.1"/>
    </source>
</evidence>
<dbReference type="AlphaFoldDB" id="A0A0P9PZ73"/>
<name>A0A0P9PZ73_PSEA0</name>
<protein>
    <submittedName>
        <fullName evidence="1">30S ribosomal protein S11</fullName>
    </submittedName>
</protein>
<keyword evidence="1" id="KW-0689">Ribosomal protein</keyword>
<proteinExistence type="predicted"/>
<gene>
    <name evidence="1" type="ORF">ALO71_200080</name>
</gene>
<dbReference type="PATRIC" id="fig|235272.12.peg.726"/>
<dbReference type="EMBL" id="LJQG01000048">
    <property type="protein sequence ID" value="KPX23234.1"/>
    <property type="molecule type" value="Genomic_DNA"/>
</dbReference>
<dbReference type="GO" id="GO:0005840">
    <property type="term" value="C:ribosome"/>
    <property type="evidence" value="ECO:0007669"/>
    <property type="project" value="UniProtKB-KW"/>
</dbReference>
<keyword evidence="1" id="KW-0687">Ribonucleoprotein</keyword>
<organism evidence="1 2">
    <name type="scientific">Pseudomonas amygdali pv. dendropanacis</name>
    <dbReference type="NCBI Taxonomy" id="235272"/>
    <lineage>
        <taxon>Bacteria</taxon>
        <taxon>Pseudomonadati</taxon>
        <taxon>Pseudomonadota</taxon>
        <taxon>Gammaproteobacteria</taxon>
        <taxon>Pseudomonadales</taxon>
        <taxon>Pseudomonadaceae</taxon>
        <taxon>Pseudomonas</taxon>
        <taxon>Pseudomonas amygdali</taxon>
    </lineage>
</organism>
<accession>A0A0P9PZ73</accession>
<reference evidence="1 2" key="1">
    <citation type="submission" date="2015-09" db="EMBL/GenBank/DDBJ databases">
        <title>Genome announcement of multiple Pseudomonas syringae strains.</title>
        <authorList>
            <person name="Thakur S."/>
            <person name="Wang P.W."/>
            <person name="Gong Y."/>
            <person name="Weir B.S."/>
            <person name="Guttman D.S."/>
        </authorList>
    </citation>
    <scope>NUCLEOTIDE SEQUENCE [LARGE SCALE GENOMIC DNA]</scope>
    <source>
        <strain evidence="1 2">ICMP9150</strain>
    </source>
</reference>
<sequence length="79" mass="9233">MPVSECPHELAQNFRRTPIFGQASPLERLTEFPFNTDTETSVFARHRVIVSYGYTFVHPYMRWSLELTDDSPVHFVSRS</sequence>
<evidence type="ECO:0000313" key="2">
    <source>
        <dbReference type="Proteomes" id="UP000050346"/>
    </source>
</evidence>
<comment type="caution">
    <text evidence="1">The sequence shown here is derived from an EMBL/GenBank/DDBJ whole genome shotgun (WGS) entry which is preliminary data.</text>
</comment>